<sequence>MKKTFFLLPLIALAVFSSSCRTVTPLDPMTMKQSCKCLPQNFRPDGSCCGMVGGTK</sequence>
<dbReference type="Proteomes" id="UP000600139">
    <property type="component" value="Unassembled WGS sequence"/>
</dbReference>
<dbReference type="PROSITE" id="PS51257">
    <property type="entry name" value="PROKAR_LIPOPROTEIN"/>
    <property type="match status" value="1"/>
</dbReference>
<feature type="signal peptide" evidence="1">
    <location>
        <begin position="1"/>
        <end position="22"/>
    </location>
</feature>
<evidence type="ECO:0000313" key="2">
    <source>
        <dbReference type="EMBL" id="MBK1816940.1"/>
    </source>
</evidence>
<reference evidence="2" key="1">
    <citation type="submission" date="2021-01" db="EMBL/GenBank/DDBJ databases">
        <title>Modified the classification status of verrucomicrobia.</title>
        <authorList>
            <person name="Feng X."/>
        </authorList>
    </citation>
    <scope>NUCLEOTIDE SEQUENCE</scope>
    <source>
        <strain evidence="2">JCM 18052</strain>
    </source>
</reference>
<keyword evidence="1" id="KW-0732">Signal</keyword>
<protein>
    <recommendedName>
        <fullName evidence="4">Lipoprotein</fullName>
    </recommendedName>
</protein>
<dbReference type="AlphaFoldDB" id="A0A934R820"/>
<feature type="chain" id="PRO_5038141205" description="Lipoprotein" evidence="1">
    <location>
        <begin position="23"/>
        <end position="56"/>
    </location>
</feature>
<gene>
    <name evidence="2" type="ORF">JIN84_15040</name>
</gene>
<dbReference type="EMBL" id="JAENIK010000011">
    <property type="protein sequence ID" value="MBK1816940.1"/>
    <property type="molecule type" value="Genomic_DNA"/>
</dbReference>
<name>A0A934R820_9BACT</name>
<proteinExistence type="predicted"/>
<evidence type="ECO:0008006" key="4">
    <source>
        <dbReference type="Google" id="ProtNLM"/>
    </source>
</evidence>
<evidence type="ECO:0000256" key="1">
    <source>
        <dbReference type="SAM" id="SignalP"/>
    </source>
</evidence>
<keyword evidence="3" id="KW-1185">Reference proteome</keyword>
<organism evidence="2 3">
    <name type="scientific">Luteolibacter yonseiensis</name>
    <dbReference type="NCBI Taxonomy" id="1144680"/>
    <lineage>
        <taxon>Bacteria</taxon>
        <taxon>Pseudomonadati</taxon>
        <taxon>Verrucomicrobiota</taxon>
        <taxon>Verrucomicrobiia</taxon>
        <taxon>Verrucomicrobiales</taxon>
        <taxon>Verrucomicrobiaceae</taxon>
        <taxon>Luteolibacter</taxon>
    </lineage>
</organism>
<evidence type="ECO:0000313" key="3">
    <source>
        <dbReference type="Proteomes" id="UP000600139"/>
    </source>
</evidence>
<dbReference type="RefSeq" id="WP_200351863.1">
    <property type="nucleotide sequence ID" value="NZ_BAABHZ010000006.1"/>
</dbReference>
<comment type="caution">
    <text evidence="2">The sequence shown here is derived from an EMBL/GenBank/DDBJ whole genome shotgun (WGS) entry which is preliminary data.</text>
</comment>
<accession>A0A934R820</accession>